<accession>A0A853K6P5</accession>
<reference evidence="1 2" key="1">
    <citation type="submission" date="2016-02" db="EMBL/GenBank/DDBJ databases">
        <title>Draft genome sequence of Acidibacillus ferrooxidans SLC66.</title>
        <authorList>
            <person name="Oliveira G."/>
            <person name="Nancucheo I."/>
            <person name="Dall'Agnol H."/>
            <person name="Johnson B."/>
            <person name="Oliveira R."/>
            <person name="Nunes G.L."/>
            <person name="Tzotzos G."/>
            <person name="Orellana S.C."/>
            <person name="Salim A.C."/>
            <person name="Araujo F.M."/>
        </authorList>
    </citation>
    <scope>NUCLEOTIDE SEQUENCE [LARGE SCALE GENOMIC DNA]</scope>
    <source>
        <strain evidence="1 2">SLC66</strain>
    </source>
</reference>
<proteinExistence type="predicted"/>
<evidence type="ECO:0000313" key="2">
    <source>
        <dbReference type="Proteomes" id="UP000077421"/>
    </source>
</evidence>
<comment type="caution">
    <text evidence="1">The sequence shown here is derived from an EMBL/GenBank/DDBJ whole genome shotgun (WGS) entry which is preliminary data.</text>
</comment>
<dbReference type="Proteomes" id="UP000077421">
    <property type="component" value="Unassembled WGS sequence"/>
</dbReference>
<dbReference type="AlphaFoldDB" id="A0A853K6P5"/>
<name>A0A853K6P5_9BACL</name>
<gene>
    <name evidence="1" type="ORF">AYW79_14825</name>
</gene>
<organism evidence="1 2">
    <name type="scientific">Ferroacidibacillus organovorans</name>
    <dbReference type="NCBI Taxonomy" id="1765683"/>
    <lineage>
        <taxon>Bacteria</taxon>
        <taxon>Bacillati</taxon>
        <taxon>Bacillota</taxon>
        <taxon>Bacilli</taxon>
        <taxon>Bacillales</taxon>
        <taxon>Alicyclobacillaceae</taxon>
        <taxon>Ferroacidibacillus</taxon>
    </lineage>
</organism>
<evidence type="ECO:0000313" key="1">
    <source>
        <dbReference type="EMBL" id="OAG86831.1"/>
    </source>
</evidence>
<protein>
    <submittedName>
        <fullName evidence="1">Uncharacterized protein</fullName>
    </submittedName>
</protein>
<dbReference type="EMBL" id="LSUQ01000092">
    <property type="protein sequence ID" value="OAG86831.1"/>
    <property type="molecule type" value="Genomic_DNA"/>
</dbReference>
<sequence length="370" mass="41877">MVNTRRALVKQFTDTYLNEIECNSLLETHWPLLRSLLPPKWWYDASPIRRWITYSRFPSYTTALTLLGEELQLISDSFPSSYRDWIGSIGVPGAFWSKRFESMVIFLLLRSALPVDSIEPTDPGSKNVLDIKLSDGVETVFVECTSLRNADDESGINEASFGMDYFNHRFSEIKGSYHVTCNVMPDLTNKEEIDRFVVMFRYFIETHRPQEKIKWSSIDGFPHDRLTPGLPAARITPVPGNTCVTIGHAGQSGFMSMSNTLRNALQRKIKQVRDYDGQKIIMVDGSFNTGAFISNALGVKTDVHDALETDKQQCVSVVTLSQMDITSPERIITPYAFIAPWANISSTKLTQSILVACNQQPEQLQRLKSK</sequence>